<evidence type="ECO:0000256" key="2">
    <source>
        <dbReference type="ARBA" id="ARBA00022475"/>
    </source>
</evidence>
<dbReference type="InterPro" id="IPR003807">
    <property type="entry name" value="DUF202"/>
</dbReference>
<name>A0A9W9H360_9EURO</name>
<evidence type="ECO:0000256" key="1">
    <source>
        <dbReference type="ARBA" id="ARBA00004651"/>
    </source>
</evidence>
<keyword evidence="5 7" id="KW-0472">Membrane</keyword>
<dbReference type="InterPro" id="IPR052053">
    <property type="entry name" value="IM_YidH-like"/>
</dbReference>
<evidence type="ECO:0000313" key="9">
    <source>
        <dbReference type="EMBL" id="KAJ5302976.1"/>
    </source>
</evidence>
<feature type="transmembrane region" description="Helical" evidence="7">
    <location>
        <begin position="145"/>
        <end position="165"/>
    </location>
</feature>
<dbReference type="EMBL" id="JAPZBO010000009">
    <property type="protein sequence ID" value="KAJ5302976.1"/>
    <property type="molecule type" value="Genomic_DNA"/>
</dbReference>
<feature type="domain" description="DUF202" evidence="8">
    <location>
        <begin position="21"/>
        <end position="135"/>
    </location>
</feature>
<evidence type="ECO:0000256" key="6">
    <source>
        <dbReference type="SAM" id="MobiDB-lite"/>
    </source>
</evidence>
<dbReference type="OrthoDB" id="199599at2759"/>
<protein>
    <recommendedName>
        <fullName evidence="8">DUF202 domain-containing protein</fullName>
    </recommendedName>
</protein>
<keyword evidence="3 7" id="KW-0812">Transmembrane</keyword>
<comment type="subcellular location">
    <subcellularLocation>
        <location evidence="1">Cell membrane</location>
        <topology evidence="1">Multi-pass membrane protein</topology>
    </subcellularLocation>
</comment>
<dbReference type="Proteomes" id="UP001147746">
    <property type="component" value="Unassembled WGS sequence"/>
</dbReference>
<dbReference type="AlphaFoldDB" id="A0A9W9H360"/>
<evidence type="ECO:0000313" key="10">
    <source>
        <dbReference type="Proteomes" id="UP001147746"/>
    </source>
</evidence>
<feature type="region of interest" description="Disordered" evidence="6">
    <location>
        <begin position="71"/>
        <end position="99"/>
    </location>
</feature>
<evidence type="ECO:0000256" key="4">
    <source>
        <dbReference type="ARBA" id="ARBA00022989"/>
    </source>
</evidence>
<reference evidence="9" key="2">
    <citation type="journal article" date="2023" name="IMA Fungus">
        <title>Comparative genomic study of the Penicillium genus elucidates a diverse pangenome and 15 lateral gene transfer events.</title>
        <authorList>
            <person name="Petersen C."/>
            <person name="Sorensen T."/>
            <person name="Nielsen M.R."/>
            <person name="Sondergaard T.E."/>
            <person name="Sorensen J.L."/>
            <person name="Fitzpatrick D.A."/>
            <person name="Frisvad J.C."/>
            <person name="Nielsen K.L."/>
        </authorList>
    </citation>
    <scope>NUCLEOTIDE SEQUENCE</scope>
    <source>
        <strain evidence="9">IBT 21472</strain>
    </source>
</reference>
<sequence>MASALRRLMPARVANTGSQQRDHHANERTFLSWTRAGLGFAAMALALDRLDAIDKLLTSKLGSALMAPQQAGAPSLHEEKPAVKDAKQVSGPKHSQLQTMGPKMVSDAFSATRLCQLLGVWCLGYGFFRYWSMRRYLMIGQFVPAFWGPVFMTVGSFGAFMTLGLHMERRHAPHF</sequence>
<accession>A0A9W9H360</accession>
<gene>
    <name evidence="9" type="ORF">N7476_009775</name>
</gene>
<dbReference type="Pfam" id="PF02656">
    <property type="entry name" value="DUF202"/>
    <property type="match status" value="1"/>
</dbReference>
<evidence type="ECO:0000259" key="8">
    <source>
        <dbReference type="Pfam" id="PF02656"/>
    </source>
</evidence>
<evidence type="ECO:0000256" key="5">
    <source>
        <dbReference type="ARBA" id="ARBA00023136"/>
    </source>
</evidence>
<keyword evidence="4 7" id="KW-1133">Transmembrane helix</keyword>
<organism evidence="9 10">
    <name type="scientific">Penicillium atrosanguineum</name>
    <dbReference type="NCBI Taxonomy" id="1132637"/>
    <lineage>
        <taxon>Eukaryota</taxon>
        <taxon>Fungi</taxon>
        <taxon>Dikarya</taxon>
        <taxon>Ascomycota</taxon>
        <taxon>Pezizomycotina</taxon>
        <taxon>Eurotiomycetes</taxon>
        <taxon>Eurotiomycetidae</taxon>
        <taxon>Eurotiales</taxon>
        <taxon>Aspergillaceae</taxon>
        <taxon>Penicillium</taxon>
    </lineage>
</organism>
<comment type="caution">
    <text evidence="9">The sequence shown here is derived from an EMBL/GenBank/DDBJ whole genome shotgun (WGS) entry which is preliminary data.</text>
</comment>
<feature type="compositionally biased region" description="Basic and acidic residues" evidence="6">
    <location>
        <begin position="76"/>
        <end position="87"/>
    </location>
</feature>
<keyword evidence="2" id="KW-1003">Cell membrane</keyword>
<feature type="transmembrane region" description="Helical" evidence="7">
    <location>
        <begin position="114"/>
        <end position="133"/>
    </location>
</feature>
<keyword evidence="10" id="KW-1185">Reference proteome</keyword>
<proteinExistence type="predicted"/>
<dbReference type="GO" id="GO:0005886">
    <property type="term" value="C:plasma membrane"/>
    <property type="evidence" value="ECO:0007669"/>
    <property type="project" value="UniProtKB-SubCell"/>
</dbReference>
<evidence type="ECO:0000256" key="3">
    <source>
        <dbReference type="ARBA" id="ARBA00022692"/>
    </source>
</evidence>
<dbReference type="PANTHER" id="PTHR34187">
    <property type="entry name" value="FGR18P"/>
    <property type="match status" value="1"/>
</dbReference>
<evidence type="ECO:0000256" key="7">
    <source>
        <dbReference type="SAM" id="Phobius"/>
    </source>
</evidence>
<reference evidence="9" key="1">
    <citation type="submission" date="2022-12" db="EMBL/GenBank/DDBJ databases">
        <authorList>
            <person name="Petersen C."/>
        </authorList>
    </citation>
    <scope>NUCLEOTIDE SEQUENCE</scope>
    <source>
        <strain evidence="9">IBT 21472</strain>
    </source>
</reference>
<dbReference type="PANTHER" id="PTHR34187:SF2">
    <property type="entry name" value="DUF202 DOMAIN-CONTAINING PROTEIN"/>
    <property type="match status" value="1"/>
</dbReference>